<dbReference type="AlphaFoldDB" id="A0A4Y9FMD4"/>
<proteinExistence type="predicted"/>
<evidence type="ECO:0000256" key="1">
    <source>
        <dbReference type="SAM" id="SignalP"/>
    </source>
</evidence>
<accession>A0A4Y9FMD4</accession>
<evidence type="ECO:0000313" key="4">
    <source>
        <dbReference type="Proteomes" id="UP000298358"/>
    </source>
</evidence>
<dbReference type="GO" id="GO:0004519">
    <property type="term" value="F:endonuclease activity"/>
    <property type="evidence" value="ECO:0007669"/>
    <property type="project" value="UniProtKB-KW"/>
</dbReference>
<evidence type="ECO:0000313" key="3">
    <source>
        <dbReference type="EMBL" id="TFU29992.1"/>
    </source>
</evidence>
<feature type="domain" description="GmrSD restriction endonucleases C-terminal" evidence="2">
    <location>
        <begin position="88"/>
        <end position="231"/>
    </location>
</feature>
<dbReference type="InterPro" id="IPR011089">
    <property type="entry name" value="GmrSD_C"/>
</dbReference>
<sequence length="245" mass="26386">MSIRARGPVAVAIAAVLAAGAWFAVDTAGPAPAEVVVPESPQARAGFADAAQLAEALPTIDPAAQYPKYVRADYGPRWADIDGNSCDQRNDVLQRDLVDVVLDVDGCTVLTGVLEDDPYTGRDIVFQHDKVAEEGNPGSQGVQIEHIVSLEAVHRGGGWRWSPDRKMAFANDLANIIAVDGPSNNAKQEAGPADWLVPDNPEYRCTYAARYTQILHDWELAVDVDDRDQLVHTLTDCSDQPASVS</sequence>
<organism evidence="3 4">
    <name type="scientific">Microbacterium paludicola</name>
    <dbReference type="NCBI Taxonomy" id="300019"/>
    <lineage>
        <taxon>Bacteria</taxon>
        <taxon>Bacillati</taxon>
        <taxon>Actinomycetota</taxon>
        <taxon>Actinomycetes</taxon>
        <taxon>Micrococcales</taxon>
        <taxon>Microbacteriaceae</taxon>
        <taxon>Microbacterium</taxon>
    </lineage>
</organism>
<dbReference type="EMBL" id="SPQB01000071">
    <property type="protein sequence ID" value="TFU29992.1"/>
    <property type="molecule type" value="Genomic_DNA"/>
</dbReference>
<dbReference type="OrthoDB" id="5196645at2"/>
<evidence type="ECO:0000259" key="2">
    <source>
        <dbReference type="Pfam" id="PF07510"/>
    </source>
</evidence>
<dbReference type="Pfam" id="PF07510">
    <property type="entry name" value="GmrSD_C"/>
    <property type="match status" value="1"/>
</dbReference>
<name>A0A4Y9FMD4_9MICO</name>
<protein>
    <submittedName>
        <fullName evidence="3">HNH endonuclease</fullName>
    </submittedName>
</protein>
<feature type="signal peptide" evidence="1">
    <location>
        <begin position="1"/>
        <end position="24"/>
    </location>
</feature>
<dbReference type="RefSeq" id="WP_135115644.1">
    <property type="nucleotide sequence ID" value="NZ_JADGLL010000071.1"/>
</dbReference>
<feature type="chain" id="PRO_5039540690" evidence="1">
    <location>
        <begin position="25"/>
        <end position="245"/>
    </location>
</feature>
<keyword evidence="3" id="KW-0255">Endonuclease</keyword>
<keyword evidence="4" id="KW-1185">Reference proteome</keyword>
<keyword evidence="1" id="KW-0732">Signal</keyword>
<dbReference type="Proteomes" id="UP000298358">
    <property type="component" value="Unassembled WGS sequence"/>
</dbReference>
<dbReference type="PANTHER" id="PTHR24094">
    <property type="entry name" value="SECRETED PROTEIN"/>
    <property type="match status" value="1"/>
</dbReference>
<keyword evidence="3" id="KW-0540">Nuclease</keyword>
<keyword evidence="3" id="KW-0378">Hydrolase</keyword>
<comment type="caution">
    <text evidence="3">The sequence shown here is derived from an EMBL/GenBank/DDBJ whole genome shotgun (WGS) entry which is preliminary data.</text>
</comment>
<gene>
    <name evidence="3" type="ORF">E4U02_15160</name>
</gene>
<dbReference type="PANTHER" id="PTHR24094:SF15">
    <property type="entry name" value="AMP-DEPENDENT SYNTHETASE_LIGASE DOMAIN-CONTAINING PROTEIN-RELATED"/>
    <property type="match status" value="1"/>
</dbReference>
<reference evidence="3 4" key="1">
    <citation type="submission" date="2019-03" db="EMBL/GenBank/DDBJ databases">
        <title>Diversity of the mouse oral microbiome.</title>
        <authorList>
            <person name="Joseph S."/>
            <person name="Aduse-Opoku J."/>
            <person name="Curtis M."/>
            <person name="Wade W."/>
            <person name="Hashim A."/>
        </authorList>
    </citation>
    <scope>NUCLEOTIDE SEQUENCE [LARGE SCALE GENOMIC DNA]</scope>
    <source>
        <strain evidence="3 4">P1012</strain>
    </source>
</reference>